<dbReference type="InterPro" id="IPR006472">
    <property type="entry name" value="Citrate_lyase_asu"/>
</dbReference>
<organism evidence="1 2">
    <name type="scientific">Cloacibacillus evryensis</name>
    <dbReference type="NCBI Taxonomy" id="508460"/>
    <lineage>
        <taxon>Bacteria</taxon>
        <taxon>Thermotogati</taxon>
        <taxon>Synergistota</taxon>
        <taxon>Synergistia</taxon>
        <taxon>Synergistales</taxon>
        <taxon>Synergistaceae</taxon>
        <taxon>Cloacibacillus</taxon>
    </lineage>
</organism>
<dbReference type="Pfam" id="PF04223">
    <property type="entry name" value="CitF"/>
    <property type="match status" value="1"/>
</dbReference>
<dbReference type="GO" id="GO:0008814">
    <property type="term" value="F:citrate CoA-transferase activity"/>
    <property type="evidence" value="ECO:0007669"/>
    <property type="project" value="InterPro"/>
</dbReference>
<keyword evidence="2" id="KW-1185">Reference proteome</keyword>
<dbReference type="PANTHER" id="PTHR40596">
    <property type="entry name" value="CITRATE LYASE ALPHA CHAIN"/>
    <property type="match status" value="1"/>
</dbReference>
<dbReference type="SUPFAM" id="SSF100950">
    <property type="entry name" value="NagB/RpiA/CoA transferase-like"/>
    <property type="match status" value="1"/>
</dbReference>
<accession>A0AAW5KBC2</accession>
<dbReference type="GO" id="GO:0005737">
    <property type="term" value="C:cytoplasm"/>
    <property type="evidence" value="ECO:0007669"/>
    <property type="project" value="InterPro"/>
</dbReference>
<dbReference type="AlphaFoldDB" id="A0AAW5KBC2"/>
<sequence length="142" mass="15138">GATEVDTDFNANVNTEADGALLHGTGGHQDTAAGAKLTIIAQPLLRGRIPCVTDKVYNVTTPGEVIDAIVTEYGVTINPKRKYLLEAVSGLKGLPVISMEELEARAKKMSGPTDPVATTDRIIGVVEWRDGTVIDVVRQLKK</sequence>
<feature type="non-terminal residue" evidence="1">
    <location>
        <position position="1"/>
    </location>
</feature>
<protein>
    <submittedName>
        <fullName evidence="1">Citrate lyase subunit alpha</fullName>
    </submittedName>
</protein>
<dbReference type="GO" id="GO:0016829">
    <property type="term" value="F:lyase activity"/>
    <property type="evidence" value="ECO:0007669"/>
    <property type="project" value="UniProtKB-KW"/>
</dbReference>
<evidence type="ECO:0000313" key="1">
    <source>
        <dbReference type="EMBL" id="MCQ4815098.1"/>
    </source>
</evidence>
<dbReference type="PANTHER" id="PTHR40596:SF1">
    <property type="entry name" value="CITRATE LYASE ALPHA CHAIN"/>
    <property type="match status" value="1"/>
</dbReference>
<reference evidence="1 2" key="1">
    <citation type="submission" date="2022-06" db="EMBL/GenBank/DDBJ databases">
        <title>Isolation of gut microbiota from human fecal samples.</title>
        <authorList>
            <person name="Pamer E.G."/>
            <person name="Barat B."/>
            <person name="Waligurski E."/>
            <person name="Medina S."/>
            <person name="Paddock L."/>
            <person name="Mostad J."/>
        </authorList>
    </citation>
    <scope>NUCLEOTIDE SEQUENCE [LARGE SCALE GENOMIC DNA]</scope>
    <source>
        <strain evidence="1 2">DFI.9.90</strain>
    </source>
</reference>
<dbReference type="RefSeq" id="WP_305146944.1">
    <property type="nucleotide sequence ID" value="NZ_JANFYT010000027.1"/>
</dbReference>
<gene>
    <name evidence="1" type="ORF">NE630_11715</name>
</gene>
<comment type="caution">
    <text evidence="1">The sequence shown here is derived from an EMBL/GenBank/DDBJ whole genome shotgun (WGS) entry which is preliminary data.</text>
</comment>
<proteinExistence type="predicted"/>
<name>A0AAW5KBC2_9BACT</name>
<dbReference type="EMBL" id="JANFYT010000027">
    <property type="protein sequence ID" value="MCQ4815098.1"/>
    <property type="molecule type" value="Genomic_DNA"/>
</dbReference>
<dbReference type="GO" id="GO:0006084">
    <property type="term" value="P:acetyl-CoA metabolic process"/>
    <property type="evidence" value="ECO:0007669"/>
    <property type="project" value="InterPro"/>
</dbReference>
<dbReference type="GO" id="GO:0009346">
    <property type="term" value="C:ATP-independent citrate lyase complex"/>
    <property type="evidence" value="ECO:0007669"/>
    <property type="project" value="InterPro"/>
</dbReference>
<dbReference type="Gene3D" id="3.40.1080.10">
    <property type="entry name" value="Glutaconate Coenzyme A-transferase"/>
    <property type="match status" value="1"/>
</dbReference>
<dbReference type="InterPro" id="IPR037171">
    <property type="entry name" value="NagB/RpiA_transferase-like"/>
</dbReference>
<evidence type="ECO:0000313" key="2">
    <source>
        <dbReference type="Proteomes" id="UP001205919"/>
    </source>
</evidence>
<keyword evidence="1" id="KW-0456">Lyase</keyword>
<dbReference type="Proteomes" id="UP001205919">
    <property type="component" value="Unassembled WGS sequence"/>
</dbReference>